<evidence type="ECO:0000313" key="4">
    <source>
        <dbReference type="EMBL" id="WND02934.1"/>
    </source>
</evidence>
<accession>A0AA52H9I1</accession>
<dbReference type="AlphaFoldDB" id="A0AA52H9I1"/>
<dbReference type="Pfam" id="PF08669">
    <property type="entry name" value="GCV_T_C"/>
    <property type="match status" value="1"/>
</dbReference>
<feature type="domain" description="Aminomethyltransferase C-terminal" evidence="3">
    <location>
        <begin position="323"/>
        <end position="389"/>
    </location>
</feature>
<dbReference type="GO" id="GO:0005829">
    <property type="term" value="C:cytosol"/>
    <property type="evidence" value="ECO:0007669"/>
    <property type="project" value="TreeGrafter"/>
</dbReference>
<dbReference type="InterPro" id="IPR028896">
    <property type="entry name" value="GcvT/YgfZ/DmdA"/>
</dbReference>
<dbReference type="KEGG" id="tmk:QGN29_00970"/>
<gene>
    <name evidence="4" type="ORF">QGN29_00970</name>
</gene>
<dbReference type="InterPro" id="IPR027266">
    <property type="entry name" value="TrmE/GcvT-like"/>
</dbReference>
<keyword evidence="5" id="KW-1185">Reference proteome</keyword>
<dbReference type="InterPro" id="IPR013977">
    <property type="entry name" value="GcvT_C"/>
</dbReference>
<protein>
    <submittedName>
        <fullName evidence="4">Aminomethyltransferase family protein</fullName>
    </submittedName>
</protein>
<feature type="binding site" evidence="1">
    <location>
        <position position="206"/>
    </location>
    <ligand>
        <name>substrate</name>
    </ligand>
</feature>
<evidence type="ECO:0000256" key="1">
    <source>
        <dbReference type="PIRSR" id="PIRSR006487-1"/>
    </source>
</evidence>
<dbReference type="Gene3D" id="3.30.1360.120">
    <property type="entry name" value="Probable tRNA modification gtpase trme, domain 1"/>
    <property type="match status" value="1"/>
</dbReference>
<dbReference type="PANTHER" id="PTHR43757">
    <property type="entry name" value="AMINOMETHYLTRANSFERASE"/>
    <property type="match status" value="1"/>
</dbReference>
<sequence length="401" mass="46001">MTLPVSKNHYKEGARKTPFYDRQKEWDRVNKWHRWADYTVPDYLESVSKEYFSIRNSASLFDLTPMAKYSIKGPDALDFLNRMMVRDMTKIKTGRVAYSVWCDDQGQVIDDGTIFRFAEDHYLLCAQERQLEVLKRNAIGFDVTFQEETDAIAALAFQGPVTCRILKNMGLADIETLKPFDLRFFDFGGEQLMISRTGYTGELGYEMMITPQKALALWDAIMTAGKDYTVRPIGTDALEIARVEAGFLMAGVDFACAHETIRPGHTRSPYELDLGWLVNLDKEAVFNGRRALMREKKEGSRYRFVKLDVEGNKTACNAYLFDKLDGKTIGAVSSTTWGPSAKKNIAFGYVDMPYGKAGDTIWAEIFYQKELKWNRVWAKCEVVDKPFWDPARRRQTPPADW</sequence>
<dbReference type="InterPro" id="IPR029043">
    <property type="entry name" value="GcvT/YgfZ_C"/>
</dbReference>
<dbReference type="SUPFAM" id="SSF101790">
    <property type="entry name" value="Aminomethyltransferase beta-barrel domain"/>
    <property type="match status" value="1"/>
</dbReference>
<dbReference type="Proteomes" id="UP001268683">
    <property type="component" value="Chromosome"/>
</dbReference>
<organism evidence="4 5">
    <name type="scientific">Temperatibacter marinus</name>
    <dbReference type="NCBI Taxonomy" id="1456591"/>
    <lineage>
        <taxon>Bacteria</taxon>
        <taxon>Pseudomonadati</taxon>
        <taxon>Pseudomonadota</taxon>
        <taxon>Alphaproteobacteria</taxon>
        <taxon>Kordiimonadales</taxon>
        <taxon>Temperatibacteraceae</taxon>
        <taxon>Temperatibacter</taxon>
    </lineage>
</organism>
<dbReference type="RefSeq" id="WP_310798774.1">
    <property type="nucleotide sequence ID" value="NZ_CP123872.1"/>
</dbReference>
<proteinExistence type="predicted"/>
<dbReference type="SUPFAM" id="SSF103025">
    <property type="entry name" value="Folate-binding domain"/>
    <property type="match status" value="1"/>
</dbReference>
<name>A0AA52H9I1_9PROT</name>
<reference evidence="4" key="1">
    <citation type="submission" date="2023-04" db="EMBL/GenBank/DDBJ databases">
        <title>Complete genome sequence of Temperatibacter marinus.</title>
        <authorList>
            <person name="Rong J.-C."/>
            <person name="Yi M.-L."/>
            <person name="Zhao Q."/>
        </authorList>
    </citation>
    <scope>NUCLEOTIDE SEQUENCE</scope>
    <source>
        <strain evidence="4">NBRC 110045</strain>
    </source>
</reference>
<evidence type="ECO:0000259" key="3">
    <source>
        <dbReference type="Pfam" id="PF08669"/>
    </source>
</evidence>
<feature type="domain" description="GCVT N-terminal" evidence="2">
    <location>
        <begin position="26"/>
        <end position="282"/>
    </location>
</feature>
<dbReference type="PIRSF" id="PIRSF006487">
    <property type="entry name" value="GcvT"/>
    <property type="match status" value="1"/>
</dbReference>
<dbReference type="InterPro" id="IPR006222">
    <property type="entry name" value="GCVT_N"/>
</dbReference>
<evidence type="ECO:0000259" key="2">
    <source>
        <dbReference type="Pfam" id="PF01571"/>
    </source>
</evidence>
<evidence type="ECO:0000313" key="5">
    <source>
        <dbReference type="Proteomes" id="UP001268683"/>
    </source>
</evidence>
<dbReference type="EMBL" id="CP123872">
    <property type="protein sequence ID" value="WND02934.1"/>
    <property type="molecule type" value="Genomic_DNA"/>
</dbReference>
<dbReference type="PANTHER" id="PTHR43757:SF2">
    <property type="entry name" value="AMINOMETHYLTRANSFERASE, MITOCHONDRIAL"/>
    <property type="match status" value="1"/>
</dbReference>
<dbReference type="Pfam" id="PF01571">
    <property type="entry name" value="GCV_T"/>
    <property type="match status" value="1"/>
</dbReference>